<dbReference type="SUPFAM" id="SSF49695">
    <property type="entry name" value="gamma-Crystallin-like"/>
    <property type="match status" value="1"/>
</dbReference>
<protein>
    <recommendedName>
        <fullName evidence="4">Beta/Gamma crystallin</fullName>
    </recommendedName>
</protein>
<dbReference type="Gene3D" id="2.60.20.10">
    <property type="entry name" value="Crystallins"/>
    <property type="match status" value="1"/>
</dbReference>
<keyword evidence="1" id="KW-0732">Signal</keyword>
<accession>A0A7X5XR25</accession>
<reference evidence="2 3" key="1">
    <citation type="submission" date="2020-03" db="EMBL/GenBank/DDBJ databases">
        <title>Genomic Encyclopedia of Type Strains, Phase IV (KMG-IV): sequencing the most valuable type-strain genomes for metagenomic binning, comparative biology and taxonomic classification.</title>
        <authorList>
            <person name="Goeker M."/>
        </authorList>
    </citation>
    <scope>NUCLEOTIDE SEQUENCE [LARGE SCALE GENOMIC DNA]</scope>
    <source>
        <strain evidence="2 3">DSM 25229</strain>
    </source>
</reference>
<evidence type="ECO:0000256" key="1">
    <source>
        <dbReference type="SAM" id="SignalP"/>
    </source>
</evidence>
<evidence type="ECO:0000313" key="3">
    <source>
        <dbReference type="Proteomes" id="UP000535078"/>
    </source>
</evidence>
<evidence type="ECO:0008006" key="4">
    <source>
        <dbReference type="Google" id="ProtNLM"/>
    </source>
</evidence>
<feature type="signal peptide" evidence="1">
    <location>
        <begin position="1"/>
        <end position="29"/>
    </location>
</feature>
<feature type="chain" id="PRO_5030585033" description="Beta/Gamma crystallin" evidence="1">
    <location>
        <begin position="30"/>
        <end position="208"/>
    </location>
</feature>
<dbReference type="Proteomes" id="UP000535078">
    <property type="component" value="Unassembled WGS sequence"/>
</dbReference>
<sequence length="208" mass="22334">MKTAYRLSILAAAAASIGAGFLATSYAQTAETERYRPDRPPEATIYRDAGYRGPAVFIGEAKPNLGLAWPVNSVRVPNGRWELCERTRYRGDCRTVDRDTPMLNNVLRGITVQSIRPVGSGGGGGGNPNPPANDQVARGNFAEFHTQPATSNYRVLACTRGSATASCAASTADSWCRSIGWNGSAREHMETVSGRVYLADVLCVRSGY</sequence>
<dbReference type="RefSeq" id="WP_167920694.1">
    <property type="nucleotide sequence ID" value="NZ_JAATIT010000001.1"/>
</dbReference>
<dbReference type="InterPro" id="IPR011024">
    <property type="entry name" value="G_crystallin-like"/>
</dbReference>
<organism evidence="2 3">
    <name type="scientific">Sphingopyxis italica</name>
    <dbReference type="NCBI Taxonomy" id="1129133"/>
    <lineage>
        <taxon>Bacteria</taxon>
        <taxon>Pseudomonadati</taxon>
        <taxon>Pseudomonadota</taxon>
        <taxon>Alphaproteobacteria</taxon>
        <taxon>Sphingomonadales</taxon>
        <taxon>Sphingomonadaceae</taxon>
        <taxon>Sphingopyxis</taxon>
    </lineage>
</organism>
<dbReference type="AlphaFoldDB" id="A0A7X5XR25"/>
<keyword evidence="3" id="KW-1185">Reference proteome</keyword>
<comment type="caution">
    <text evidence="2">The sequence shown here is derived from an EMBL/GenBank/DDBJ whole genome shotgun (WGS) entry which is preliminary data.</text>
</comment>
<gene>
    <name evidence="2" type="ORF">GGR90_001490</name>
</gene>
<name>A0A7X5XR25_9SPHN</name>
<evidence type="ECO:0000313" key="2">
    <source>
        <dbReference type="EMBL" id="NJB89338.1"/>
    </source>
</evidence>
<proteinExistence type="predicted"/>
<dbReference type="EMBL" id="JAATIT010000001">
    <property type="protein sequence ID" value="NJB89338.1"/>
    <property type="molecule type" value="Genomic_DNA"/>
</dbReference>